<proteinExistence type="predicted"/>
<evidence type="ECO:0000256" key="1">
    <source>
        <dbReference type="SAM" id="MobiDB-lite"/>
    </source>
</evidence>
<keyword evidence="3" id="KW-1185">Reference proteome</keyword>
<comment type="caution">
    <text evidence="2">The sequence shown here is derived from an EMBL/GenBank/DDBJ whole genome shotgun (WGS) entry which is preliminary data.</text>
</comment>
<name>A0A9P6MN94_9FUNG</name>
<feature type="region of interest" description="Disordered" evidence="1">
    <location>
        <begin position="291"/>
        <end position="319"/>
    </location>
</feature>
<dbReference type="AlphaFoldDB" id="A0A9P6MN94"/>
<protein>
    <submittedName>
        <fullName evidence="2">Uncharacterized protein</fullName>
    </submittedName>
</protein>
<organism evidence="2 3">
    <name type="scientific">Entomortierella chlamydospora</name>
    <dbReference type="NCBI Taxonomy" id="101097"/>
    <lineage>
        <taxon>Eukaryota</taxon>
        <taxon>Fungi</taxon>
        <taxon>Fungi incertae sedis</taxon>
        <taxon>Mucoromycota</taxon>
        <taxon>Mortierellomycotina</taxon>
        <taxon>Mortierellomycetes</taxon>
        <taxon>Mortierellales</taxon>
        <taxon>Mortierellaceae</taxon>
        <taxon>Entomortierella</taxon>
    </lineage>
</organism>
<dbReference type="Proteomes" id="UP000703661">
    <property type="component" value="Unassembled WGS sequence"/>
</dbReference>
<dbReference type="EMBL" id="JAAAID010002189">
    <property type="protein sequence ID" value="KAG0007767.1"/>
    <property type="molecule type" value="Genomic_DNA"/>
</dbReference>
<sequence>MTKAELLDAMAWEYPTVTLKVGTVKVNVTDALDNNTPLALRVTKYLRKIVQEVTDIKRSCQQLIDRYIERLSTSGVFQENLDRELLDKLCSRIPSTATTSNEDKIDDEKEEELRRMREALGKETDNSLFIGMLMPHLHSGKPVSGNTPNAQAMRRFIKRLENLVLLERNTKESELLRSALLKSAALNSKRTRDSYQAIAKIDVDDNMSAIENFIHLNKISKNKHRIAPTTPMGLPMLSFTEHQLTILFSKDDFLMNSMRSWLDDITDRRIIQSDITDWVATNPPGSFITKLPSPVGRPVTERHGPRGYKDSTSKMSSEDMQTHLTPIRQEGLTHVPIQNEAITIQTDGFRLHLLAFKLKELNSVRYRRLPPSVLPSQITSTTADLDYCLTEIRNVVETQDDVTSIWGCEPDQIKILGLDLGQACVLGASALLPPKGISRSEVREIVRRKLNGGNEDIDLGKSRNVSTSTQPPVVFHNLAVKQKAVYQPTFKYRRWLEDKKTDDKPGDGTESIIDIESNLPPLRGEDASFETYFKGFNKVKKRLDDFYNCSKSLVKRHQWDAEKARESEYRVITDRLFKLIGGTIGEKRIDENKCERFIGQVEIGGCEMDYDS</sequence>
<gene>
    <name evidence="2" type="ORF">BGZ80_004246</name>
</gene>
<evidence type="ECO:0000313" key="2">
    <source>
        <dbReference type="EMBL" id="KAG0007767.1"/>
    </source>
</evidence>
<reference evidence="2" key="1">
    <citation type="journal article" date="2020" name="Fungal Divers.">
        <title>Resolving the Mortierellaceae phylogeny through synthesis of multi-gene phylogenetics and phylogenomics.</title>
        <authorList>
            <person name="Vandepol N."/>
            <person name="Liber J."/>
            <person name="Desiro A."/>
            <person name="Na H."/>
            <person name="Kennedy M."/>
            <person name="Barry K."/>
            <person name="Grigoriev I.V."/>
            <person name="Miller A.N."/>
            <person name="O'Donnell K."/>
            <person name="Stajich J.E."/>
            <person name="Bonito G."/>
        </authorList>
    </citation>
    <scope>NUCLEOTIDE SEQUENCE</scope>
    <source>
        <strain evidence="2">NRRL 2769</strain>
    </source>
</reference>
<feature type="compositionally biased region" description="Basic and acidic residues" evidence="1">
    <location>
        <begin position="299"/>
        <end position="319"/>
    </location>
</feature>
<evidence type="ECO:0000313" key="3">
    <source>
        <dbReference type="Proteomes" id="UP000703661"/>
    </source>
</evidence>
<accession>A0A9P6MN94</accession>